<organism evidence="2">
    <name type="scientific">Siphoviridae sp. ctBCr48</name>
    <dbReference type="NCBI Taxonomy" id="2827802"/>
    <lineage>
        <taxon>Viruses</taxon>
        <taxon>Duplodnaviria</taxon>
        <taxon>Heunggongvirae</taxon>
        <taxon>Uroviricota</taxon>
        <taxon>Caudoviricetes</taxon>
    </lineage>
</organism>
<sequence>MKYYSEKLDKIFDTAADLTTEELEYDKRIEEAKAKAEKEKQEREARETERTKALDEVESAYKHYLELKDAYVKKYHSDSAPNATNDLLSELLGLLFKD</sequence>
<dbReference type="EMBL" id="BK032595">
    <property type="protein sequence ID" value="DAF50356.1"/>
    <property type="molecule type" value="Genomic_DNA"/>
</dbReference>
<evidence type="ECO:0000256" key="1">
    <source>
        <dbReference type="SAM" id="Coils"/>
    </source>
</evidence>
<name>A0A8S5SH36_9CAUD</name>
<accession>A0A8S5SH36</accession>
<feature type="coiled-coil region" evidence="1">
    <location>
        <begin position="15"/>
        <end position="58"/>
    </location>
</feature>
<evidence type="ECO:0000313" key="2">
    <source>
        <dbReference type="EMBL" id="DAF50356.1"/>
    </source>
</evidence>
<keyword evidence="1" id="KW-0175">Coiled coil</keyword>
<protein>
    <submittedName>
        <fullName evidence="2">Uncharacterized protein</fullName>
    </submittedName>
</protein>
<proteinExistence type="predicted"/>
<reference evidence="2" key="1">
    <citation type="journal article" date="2021" name="Proc. Natl. Acad. Sci. U.S.A.">
        <title>A Catalog of Tens of Thousands of Viruses from Human Metagenomes Reveals Hidden Associations with Chronic Diseases.</title>
        <authorList>
            <person name="Tisza M.J."/>
            <person name="Buck C.B."/>
        </authorList>
    </citation>
    <scope>NUCLEOTIDE SEQUENCE</scope>
    <source>
        <strain evidence="2">CtBCr48</strain>
    </source>
</reference>